<keyword evidence="12" id="KW-1185">Reference proteome</keyword>
<evidence type="ECO:0000256" key="6">
    <source>
        <dbReference type="ARBA" id="ARBA00022723"/>
    </source>
</evidence>
<sequence>MEFHVKSGSPEKQRSACIVIGVFEPRKLSPVGEQLDQVSDGYISNILRRGDLEGKAGQVLLLHNVPNTLCDRVLLIGCGKERDFSESQYKRIISKAISTLNDTGSMEAVCFLSELNVKGRDTHWKVKHAVEAAQSSLYTFDQLKSKTDTARRPLRKLVFNVTTRRDLTIGEQAIAEGQAVAEGVKLAKDLANMPPNICHPTYLAEQAEKIADDYDKVNVEILEESDMLELGMGAFMAVAQGSAQPAKLVILNYNGAEDKDESPITLVGKGLTFDSGGISIKPSESMDEMKYDMGGAAGVFGAFLAIVQLKLPVNVVMAVAAAENMPGGHACRPGDVVTSMSGQTIEILNTDAEGRLVLCDTLTYIDKFNPDVVIDVATLTGACVIALGAHATGLLSNHNPLAHDLLNAGETADDRAWRLPLWDEYQEQLNTNFADMANLGGRPAGTITAACFLSRFTKKYQWAHLDIAGTAWRGGKDKGATGRPVSLLTQYVIDRANARASKDA</sequence>
<dbReference type="GO" id="GO:0006310">
    <property type="term" value="P:DNA recombination"/>
    <property type="evidence" value="ECO:0007669"/>
    <property type="project" value="UniProtKB-ARBA"/>
</dbReference>
<organism evidence="11 12">
    <name type="scientific">Pleionea mediterranea</name>
    <dbReference type="NCBI Taxonomy" id="523701"/>
    <lineage>
        <taxon>Bacteria</taxon>
        <taxon>Pseudomonadati</taxon>
        <taxon>Pseudomonadota</taxon>
        <taxon>Gammaproteobacteria</taxon>
        <taxon>Oceanospirillales</taxon>
        <taxon>Pleioneaceae</taxon>
        <taxon>Pleionea</taxon>
    </lineage>
</organism>
<dbReference type="GO" id="GO:0005737">
    <property type="term" value="C:cytoplasm"/>
    <property type="evidence" value="ECO:0007669"/>
    <property type="project" value="UniProtKB-SubCell"/>
</dbReference>
<accession>A0A316FYH9</accession>
<evidence type="ECO:0000313" key="12">
    <source>
        <dbReference type="Proteomes" id="UP000245790"/>
    </source>
</evidence>
<dbReference type="InterPro" id="IPR043472">
    <property type="entry name" value="Macro_dom-like"/>
</dbReference>
<dbReference type="Gene3D" id="3.40.220.10">
    <property type="entry name" value="Leucine Aminopeptidase, subunit E, domain 1"/>
    <property type="match status" value="1"/>
</dbReference>
<dbReference type="InterPro" id="IPR023042">
    <property type="entry name" value="Peptidase_M17_leu_NH2_pept"/>
</dbReference>
<feature type="binding site" evidence="9">
    <location>
        <position position="269"/>
    </location>
    <ligand>
        <name>Mn(2+)</name>
        <dbReference type="ChEBI" id="CHEBI:29035"/>
        <label>2</label>
    </ligand>
</feature>
<dbReference type="AlphaFoldDB" id="A0A316FYH9"/>
<dbReference type="OrthoDB" id="9809354at2"/>
<keyword evidence="4 9" id="KW-0031">Aminopeptidase</keyword>
<dbReference type="Proteomes" id="UP000245790">
    <property type="component" value="Unassembled WGS sequence"/>
</dbReference>
<gene>
    <name evidence="9" type="primary">pepA</name>
    <name evidence="11" type="ORF">C8D97_103280</name>
</gene>
<dbReference type="RefSeq" id="WP_109762729.1">
    <property type="nucleotide sequence ID" value="NZ_QGGU01000003.1"/>
</dbReference>
<dbReference type="Gene3D" id="3.40.630.10">
    <property type="entry name" value="Zn peptidases"/>
    <property type="match status" value="1"/>
</dbReference>
<evidence type="ECO:0000256" key="7">
    <source>
        <dbReference type="ARBA" id="ARBA00022801"/>
    </source>
</evidence>
<dbReference type="HAMAP" id="MF_00181">
    <property type="entry name" value="Cytosol_peptidase_M17"/>
    <property type="match status" value="1"/>
</dbReference>
<feature type="binding site" evidence="9">
    <location>
        <position position="274"/>
    </location>
    <ligand>
        <name>Mn(2+)</name>
        <dbReference type="ChEBI" id="CHEBI:29035"/>
        <label>2</label>
    </ligand>
</feature>
<dbReference type="PROSITE" id="PS00631">
    <property type="entry name" value="CYTOSOL_AP"/>
    <property type="match status" value="1"/>
</dbReference>
<dbReference type="PRINTS" id="PR00481">
    <property type="entry name" value="LAMNOPPTDASE"/>
</dbReference>
<dbReference type="InterPro" id="IPR008283">
    <property type="entry name" value="Peptidase_M17_N"/>
</dbReference>
<comment type="catalytic activity">
    <reaction evidence="1 9">
        <text>Release of an N-terminal amino acid, Xaa-|-Yaa-, in which Xaa is preferably Leu, but may be other amino acids including Pro although not Arg or Lys, and Yaa may be Pro. Amino acid amides and methyl esters are also readily hydrolyzed, but rates on arylamides are exceedingly low.</text>
        <dbReference type="EC" id="3.4.11.1"/>
    </reaction>
</comment>
<feature type="active site" evidence="9">
    <location>
        <position position="355"/>
    </location>
</feature>
<dbReference type="CDD" id="cd00433">
    <property type="entry name" value="Peptidase_M17"/>
    <property type="match status" value="1"/>
</dbReference>
<dbReference type="EC" id="3.4.11.1" evidence="9"/>
<feature type="binding site" evidence="9">
    <location>
        <position position="353"/>
    </location>
    <ligand>
        <name>Mn(2+)</name>
        <dbReference type="ChEBI" id="CHEBI:29035"/>
        <label>1</label>
    </ligand>
</feature>
<keyword evidence="7 9" id="KW-0378">Hydrolase</keyword>
<reference evidence="11 12" key="1">
    <citation type="submission" date="2018-05" db="EMBL/GenBank/DDBJ databases">
        <title>Genomic Encyclopedia of Type Strains, Phase IV (KMG-IV): sequencing the most valuable type-strain genomes for metagenomic binning, comparative biology and taxonomic classification.</title>
        <authorList>
            <person name="Goeker M."/>
        </authorList>
    </citation>
    <scope>NUCLEOTIDE SEQUENCE [LARGE SCALE GENOMIC DNA]</scope>
    <source>
        <strain evidence="11 12">DSM 25350</strain>
    </source>
</reference>
<dbReference type="FunFam" id="3.40.220.10:FF:000001">
    <property type="entry name" value="Probable cytosol aminopeptidase"/>
    <property type="match status" value="1"/>
</dbReference>
<keyword evidence="6 9" id="KW-0479">Metal-binding</keyword>
<comment type="cofactor">
    <cofactor evidence="9">
        <name>Mn(2+)</name>
        <dbReference type="ChEBI" id="CHEBI:29035"/>
    </cofactor>
    <text evidence="9">Binds 2 manganese ions per subunit.</text>
</comment>
<name>A0A316FYH9_9GAMM</name>
<keyword evidence="9" id="KW-0963">Cytoplasm</keyword>
<dbReference type="GO" id="GO:0070006">
    <property type="term" value="F:metalloaminopeptidase activity"/>
    <property type="evidence" value="ECO:0007669"/>
    <property type="project" value="InterPro"/>
</dbReference>
<dbReference type="NCBIfam" id="NF002077">
    <property type="entry name" value="PRK00913.2-4"/>
    <property type="match status" value="1"/>
</dbReference>
<dbReference type="GO" id="GO:0003677">
    <property type="term" value="F:DNA binding"/>
    <property type="evidence" value="ECO:0007669"/>
    <property type="project" value="UniProtKB-ARBA"/>
</dbReference>
<dbReference type="Pfam" id="PF00883">
    <property type="entry name" value="Peptidase_M17"/>
    <property type="match status" value="1"/>
</dbReference>
<dbReference type="NCBIfam" id="NF002072">
    <property type="entry name" value="PRK00913.1-1"/>
    <property type="match status" value="1"/>
</dbReference>
<dbReference type="EC" id="3.4.11.10" evidence="9"/>
<dbReference type="PANTHER" id="PTHR11963:SF23">
    <property type="entry name" value="CYTOSOL AMINOPEPTIDASE"/>
    <property type="match status" value="1"/>
</dbReference>
<evidence type="ECO:0000256" key="8">
    <source>
        <dbReference type="ARBA" id="ARBA00023211"/>
    </source>
</evidence>
<dbReference type="PANTHER" id="PTHR11963">
    <property type="entry name" value="LEUCINE AMINOPEPTIDASE-RELATED"/>
    <property type="match status" value="1"/>
</dbReference>
<comment type="caution">
    <text evidence="11">The sequence shown here is derived from an EMBL/GenBank/DDBJ whole genome shotgun (WGS) entry which is preliminary data.</text>
</comment>
<feature type="binding site" evidence="9">
    <location>
        <position position="292"/>
    </location>
    <ligand>
        <name>Mn(2+)</name>
        <dbReference type="ChEBI" id="CHEBI:29035"/>
        <label>2</label>
    </ligand>
</feature>
<dbReference type="InterPro" id="IPR011356">
    <property type="entry name" value="Leucine_aapep/pepB"/>
</dbReference>
<comment type="catalytic activity">
    <reaction evidence="2 9">
        <text>Release of an N-terminal amino acid, preferentially leucine, but not glutamic or aspartic acids.</text>
        <dbReference type="EC" id="3.4.11.10"/>
    </reaction>
</comment>
<evidence type="ECO:0000256" key="1">
    <source>
        <dbReference type="ARBA" id="ARBA00000135"/>
    </source>
</evidence>
<dbReference type="GO" id="GO:0030145">
    <property type="term" value="F:manganese ion binding"/>
    <property type="evidence" value="ECO:0007669"/>
    <property type="project" value="UniProtKB-UniRule"/>
</dbReference>
<feature type="binding site" evidence="9">
    <location>
        <position position="274"/>
    </location>
    <ligand>
        <name>Mn(2+)</name>
        <dbReference type="ChEBI" id="CHEBI:29035"/>
        <label>1</label>
    </ligand>
</feature>
<dbReference type="GO" id="GO:0006355">
    <property type="term" value="P:regulation of DNA-templated transcription"/>
    <property type="evidence" value="ECO:0007669"/>
    <property type="project" value="UniProtKB-ARBA"/>
</dbReference>
<dbReference type="EMBL" id="QGGU01000003">
    <property type="protein sequence ID" value="PWK53452.1"/>
    <property type="molecule type" value="Genomic_DNA"/>
</dbReference>
<feature type="binding site" evidence="9">
    <location>
        <position position="353"/>
    </location>
    <ligand>
        <name>Mn(2+)</name>
        <dbReference type="ChEBI" id="CHEBI:29035"/>
        <label>2</label>
    </ligand>
</feature>
<dbReference type="SUPFAM" id="SSF53187">
    <property type="entry name" value="Zn-dependent exopeptidases"/>
    <property type="match status" value="1"/>
</dbReference>
<feature type="active site" evidence="9">
    <location>
        <position position="281"/>
    </location>
</feature>
<comment type="subcellular location">
    <subcellularLocation>
        <location evidence="9">Cytoplasm</location>
    </subcellularLocation>
</comment>
<comment type="function">
    <text evidence="9">Presumably involved in the processing and regular turnover of intracellular proteins. Catalyzes the removal of unsubstituted N-terminal amino acids from various peptides.</text>
</comment>
<dbReference type="InterPro" id="IPR000819">
    <property type="entry name" value="Peptidase_M17_C"/>
</dbReference>
<keyword evidence="5 9" id="KW-0645">Protease</keyword>
<comment type="similarity">
    <text evidence="3 9">Belongs to the peptidase M17 family.</text>
</comment>
<proteinExistence type="inferred from homology"/>
<dbReference type="NCBIfam" id="NF002073">
    <property type="entry name" value="PRK00913.1-2"/>
    <property type="match status" value="1"/>
</dbReference>
<feature type="binding site" evidence="9">
    <location>
        <position position="351"/>
    </location>
    <ligand>
        <name>Mn(2+)</name>
        <dbReference type="ChEBI" id="CHEBI:29035"/>
        <label>1</label>
    </ligand>
</feature>
<dbReference type="SUPFAM" id="SSF52949">
    <property type="entry name" value="Macro domain-like"/>
    <property type="match status" value="1"/>
</dbReference>
<keyword evidence="8 9" id="KW-0464">Manganese</keyword>
<evidence type="ECO:0000313" key="11">
    <source>
        <dbReference type="EMBL" id="PWK53452.1"/>
    </source>
</evidence>
<evidence type="ECO:0000256" key="4">
    <source>
        <dbReference type="ARBA" id="ARBA00022438"/>
    </source>
</evidence>
<dbReference type="Pfam" id="PF02789">
    <property type="entry name" value="Peptidase_M17_N"/>
    <property type="match status" value="1"/>
</dbReference>
<evidence type="ECO:0000256" key="5">
    <source>
        <dbReference type="ARBA" id="ARBA00022670"/>
    </source>
</evidence>
<dbReference type="GO" id="GO:0006508">
    <property type="term" value="P:proteolysis"/>
    <property type="evidence" value="ECO:0007669"/>
    <property type="project" value="UniProtKB-KW"/>
</dbReference>
<dbReference type="NCBIfam" id="NF002074">
    <property type="entry name" value="PRK00913.1-4"/>
    <property type="match status" value="1"/>
</dbReference>
<evidence type="ECO:0000256" key="9">
    <source>
        <dbReference type="HAMAP-Rule" id="MF_00181"/>
    </source>
</evidence>
<protein>
    <recommendedName>
        <fullName evidence="9">Probable cytosol aminopeptidase</fullName>
        <ecNumber evidence="9">3.4.11.1</ecNumber>
    </recommendedName>
    <alternativeName>
        <fullName evidence="9">Leucine aminopeptidase</fullName>
        <shortName evidence="9">LAP</shortName>
        <ecNumber evidence="9">3.4.11.10</ecNumber>
    </alternativeName>
    <alternativeName>
        <fullName evidence="9">Leucyl aminopeptidase</fullName>
    </alternativeName>
</protein>
<evidence type="ECO:0000256" key="3">
    <source>
        <dbReference type="ARBA" id="ARBA00009528"/>
    </source>
</evidence>
<evidence type="ECO:0000259" key="10">
    <source>
        <dbReference type="PROSITE" id="PS00631"/>
    </source>
</evidence>
<evidence type="ECO:0000256" key="2">
    <source>
        <dbReference type="ARBA" id="ARBA00000967"/>
    </source>
</evidence>
<dbReference type="FunFam" id="3.40.630.10:FF:000004">
    <property type="entry name" value="Probable cytosol aminopeptidase"/>
    <property type="match status" value="1"/>
</dbReference>
<feature type="domain" description="Cytosol aminopeptidase" evidence="10">
    <location>
        <begin position="349"/>
        <end position="356"/>
    </location>
</feature>